<dbReference type="PRINTS" id="PR01790">
    <property type="entry name" value="SMP30FAMILY"/>
</dbReference>
<dbReference type="InterPro" id="IPR005511">
    <property type="entry name" value="SMP-30"/>
</dbReference>
<dbReference type="GO" id="GO:0005509">
    <property type="term" value="F:calcium ion binding"/>
    <property type="evidence" value="ECO:0007669"/>
    <property type="project" value="TreeGrafter"/>
</dbReference>
<feature type="binding site" evidence="3">
    <location>
        <position position="202"/>
    </location>
    <ligand>
        <name>a divalent metal cation</name>
        <dbReference type="ChEBI" id="CHEBI:60240"/>
    </ligand>
</feature>
<evidence type="ECO:0000313" key="6">
    <source>
        <dbReference type="Proteomes" id="UP000267408"/>
    </source>
</evidence>
<feature type="binding site" evidence="3">
    <location>
        <position position="124"/>
    </location>
    <ligand>
        <name>substrate</name>
    </ligand>
</feature>
<feature type="binding site" evidence="3">
    <location>
        <position position="152"/>
    </location>
    <ligand>
        <name>a divalent metal cation</name>
        <dbReference type="ChEBI" id="CHEBI:60240"/>
    </ligand>
</feature>
<sequence length="297" mass="31131">MREDHWRPVGPARHQLAEGARWHDGRLYYTDLLRGTLHCWDPEWPERLETLADLGVPLGAAAPVAGRPGEWIAAAGDGIVRLTPGGAPPRWLARPEAGAGRPMRMNDAGCDPAGRFWATSMAADAAEGAGSLYRTDPDGGVHRVLDGLSVPNGPVFSPDGAVLYLADSARGEITAHPVDPATGQLGPARMLVRLPPAQGRPDGMAVDDRGRLWVAAWGTGTVRCHAPDGRLLGASGVGTPHVSSVAFGGGLMFATTARHRLTEPDARAGAVLARRSEVAAPPALAYRDTAGTRNGKA</sequence>
<dbReference type="SUPFAM" id="SSF63829">
    <property type="entry name" value="Calcium-dependent phosphotriesterase"/>
    <property type="match status" value="1"/>
</dbReference>
<dbReference type="Gene3D" id="2.120.10.30">
    <property type="entry name" value="TolB, C-terminal domain"/>
    <property type="match status" value="1"/>
</dbReference>
<dbReference type="Pfam" id="PF08450">
    <property type="entry name" value="SGL"/>
    <property type="match status" value="1"/>
</dbReference>
<dbReference type="OrthoDB" id="2633250at2"/>
<dbReference type="InterPro" id="IPR013658">
    <property type="entry name" value="SGL"/>
</dbReference>
<gene>
    <name evidence="5" type="ORF">EDD39_4697</name>
</gene>
<comment type="cofactor">
    <cofactor evidence="3">
        <name>Zn(2+)</name>
        <dbReference type="ChEBI" id="CHEBI:29105"/>
    </cofactor>
    <text evidence="3">Binds 1 divalent metal cation per subunit.</text>
</comment>
<dbReference type="GO" id="GO:0019853">
    <property type="term" value="P:L-ascorbic acid biosynthetic process"/>
    <property type="evidence" value="ECO:0007669"/>
    <property type="project" value="TreeGrafter"/>
</dbReference>
<dbReference type="EMBL" id="RJVJ01000001">
    <property type="protein sequence ID" value="ROR46428.1"/>
    <property type="molecule type" value="Genomic_DNA"/>
</dbReference>
<dbReference type="RefSeq" id="WP_123558999.1">
    <property type="nucleotide sequence ID" value="NZ_RJVJ01000001.1"/>
</dbReference>
<keyword evidence="3" id="KW-0862">Zinc</keyword>
<feature type="binding site" evidence="3">
    <location>
        <position position="18"/>
    </location>
    <ligand>
        <name>a divalent metal cation</name>
        <dbReference type="ChEBI" id="CHEBI:60240"/>
    </ligand>
</feature>
<comment type="similarity">
    <text evidence="1">Belongs to the SMP-30/CGR1 family.</text>
</comment>
<evidence type="ECO:0000256" key="2">
    <source>
        <dbReference type="PIRSR" id="PIRSR605511-1"/>
    </source>
</evidence>
<comment type="caution">
    <text evidence="5">The sequence shown here is derived from an EMBL/GenBank/DDBJ whole genome shotgun (WGS) entry which is preliminary data.</text>
</comment>
<protein>
    <submittedName>
        <fullName evidence="5">Sugar lactone lactonase YvrE</fullName>
    </submittedName>
</protein>
<feature type="domain" description="SMP-30/Gluconolactonase/LRE-like region" evidence="4">
    <location>
        <begin position="16"/>
        <end position="250"/>
    </location>
</feature>
<proteinExistence type="inferred from homology"/>
<evidence type="ECO:0000313" key="5">
    <source>
        <dbReference type="EMBL" id="ROR46428.1"/>
    </source>
</evidence>
<dbReference type="PANTHER" id="PTHR10907">
    <property type="entry name" value="REGUCALCIN"/>
    <property type="match status" value="1"/>
</dbReference>
<dbReference type="InterPro" id="IPR011042">
    <property type="entry name" value="6-blade_b-propeller_TolB-like"/>
</dbReference>
<name>A0A8G1XEQ6_9ACTN</name>
<evidence type="ECO:0000256" key="3">
    <source>
        <dbReference type="PIRSR" id="PIRSR605511-2"/>
    </source>
</evidence>
<evidence type="ECO:0000259" key="4">
    <source>
        <dbReference type="Pfam" id="PF08450"/>
    </source>
</evidence>
<evidence type="ECO:0000256" key="1">
    <source>
        <dbReference type="ARBA" id="ARBA00008853"/>
    </source>
</evidence>
<feature type="active site" description="Proton donor/acceptor" evidence="2">
    <location>
        <position position="202"/>
    </location>
</feature>
<feature type="binding site" evidence="3">
    <location>
        <position position="106"/>
    </location>
    <ligand>
        <name>substrate</name>
    </ligand>
</feature>
<accession>A0A8G1XEQ6</accession>
<reference evidence="5 6" key="1">
    <citation type="submission" date="2018-11" db="EMBL/GenBank/DDBJ databases">
        <title>Sequencing the genomes of 1000 actinobacteria strains.</title>
        <authorList>
            <person name="Klenk H.-P."/>
        </authorList>
    </citation>
    <scope>NUCLEOTIDE SEQUENCE [LARGE SCALE GENOMIC DNA]</scope>
    <source>
        <strain evidence="5 6">DSM 44780</strain>
    </source>
</reference>
<feature type="binding site" evidence="3">
    <location>
        <position position="104"/>
    </location>
    <ligand>
        <name>substrate</name>
    </ligand>
</feature>
<keyword evidence="3" id="KW-0479">Metal-binding</keyword>
<dbReference type="Proteomes" id="UP000267408">
    <property type="component" value="Unassembled WGS sequence"/>
</dbReference>
<dbReference type="PANTHER" id="PTHR10907:SF47">
    <property type="entry name" value="REGUCALCIN"/>
    <property type="match status" value="1"/>
</dbReference>
<organism evidence="5 6">
    <name type="scientific">Kitasatospora cineracea</name>
    <dbReference type="NCBI Taxonomy" id="88074"/>
    <lineage>
        <taxon>Bacteria</taxon>
        <taxon>Bacillati</taxon>
        <taxon>Actinomycetota</taxon>
        <taxon>Actinomycetes</taxon>
        <taxon>Kitasatosporales</taxon>
        <taxon>Streptomycetaceae</taxon>
        <taxon>Kitasatospora</taxon>
    </lineage>
</organism>
<dbReference type="GO" id="GO:0004341">
    <property type="term" value="F:gluconolactonase activity"/>
    <property type="evidence" value="ECO:0007669"/>
    <property type="project" value="TreeGrafter"/>
</dbReference>
<dbReference type="AlphaFoldDB" id="A0A8G1XEQ6"/>